<organism evidence="1 2">
    <name type="scientific">Araneus ventricosus</name>
    <name type="common">Orbweaver spider</name>
    <name type="synonym">Epeira ventricosa</name>
    <dbReference type="NCBI Taxonomy" id="182803"/>
    <lineage>
        <taxon>Eukaryota</taxon>
        <taxon>Metazoa</taxon>
        <taxon>Ecdysozoa</taxon>
        <taxon>Arthropoda</taxon>
        <taxon>Chelicerata</taxon>
        <taxon>Arachnida</taxon>
        <taxon>Araneae</taxon>
        <taxon>Araneomorphae</taxon>
        <taxon>Entelegynae</taxon>
        <taxon>Araneoidea</taxon>
        <taxon>Araneidae</taxon>
        <taxon>Araneus</taxon>
    </lineage>
</organism>
<protein>
    <submittedName>
        <fullName evidence="1">Uncharacterized protein</fullName>
    </submittedName>
</protein>
<proteinExistence type="predicted"/>
<name>A0A4Y2SNZ1_ARAVE</name>
<comment type="caution">
    <text evidence="1">The sequence shown here is derived from an EMBL/GenBank/DDBJ whole genome shotgun (WGS) entry which is preliminary data.</text>
</comment>
<gene>
    <name evidence="1" type="ORF">AVEN_212439_1</name>
</gene>
<dbReference type="EMBL" id="BGPR01022648">
    <property type="protein sequence ID" value="GBN89150.1"/>
    <property type="molecule type" value="Genomic_DNA"/>
</dbReference>
<evidence type="ECO:0000313" key="1">
    <source>
        <dbReference type="EMBL" id="GBN89150.1"/>
    </source>
</evidence>
<evidence type="ECO:0000313" key="2">
    <source>
        <dbReference type="Proteomes" id="UP000499080"/>
    </source>
</evidence>
<keyword evidence="2" id="KW-1185">Reference proteome</keyword>
<accession>A0A4Y2SNZ1</accession>
<sequence>MVLILKEFIRTERMRELTAYLSTMKRTIPYSMPQDIFLYAKSDQLFVRDMENLGNTMEADTFKKITADFFTFKRSEYFFNGTSSDMVIEQSFMKCSRMQGGFVYGRSTKEKILTKFVVGLLSARHF</sequence>
<reference evidence="1 2" key="1">
    <citation type="journal article" date="2019" name="Sci. Rep.">
        <title>Orb-weaving spider Araneus ventricosus genome elucidates the spidroin gene catalogue.</title>
        <authorList>
            <person name="Kono N."/>
            <person name="Nakamura H."/>
            <person name="Ohtoshi R."/>
            <person name="Moran D.A.P."/>
            <person name="Shinohara A."/>
            <person name="Yoshida Y."/>
            <person name="Fujiwara M."/>
            <person name="Mori M."/>
            <person name="Tomita M."/>
            <person name="Arakawa K."/>
        </authorList>
    </citation>
    <scope>NUCLEOTIDE SEQUENCE [LARGE SCALE GENOMIC DNA]</scope>
</reference>
<dbReference type="AlphaFoldDB" id="A0A4Y2SNZ1"/>
<dbReference type="Proteomes" id="UP000499080">
    <property type="component" value="Unassembled WGS sequence"/>
</dbReference>